<reference evidence="1 2" key="1">
    <citation type="submission" date="2013-07" db="EMBL/GenBank/DDBJ databases">
        <authorList>
            <person name="Weinstock G."/>
            <person name="Sodergren E."/>
            <person name="Wylie T."/>
            <person name="Fulton L."/>
            <person name="Fulton R."/>
            <person name="Fronick C."/>
            <person name="O'Laughlin M."/>
            <person name="Godfrey J."/>
            <person name="Miner T."/>
            <person name="Herter B."/>
            <person name="Appelbaum E."/>
            <person name="Cordes M."/>
            <person name="Lek S."/>
            <person name="Wollam A."/>
            <person name="Pepin K.H."/>
            <person name="Palsikar V.B."/>
            <person name="Mitreva M."/>
            <person name="Wilson R.K."/>
        </authorList>
    </citation>
    <scope>NUCLEOTIDE SEQUENCE [LARGE SCALE GENOMIC DNA]</scope>
    <source>
        <strain evidence="1 2">ATCC 27760</strain>
    </source>
</reference>
<keyword evidence="2" id="KW-1185">Reference proteome</keyword>
<evidence type="ECO:0000313" key="2">
    <source>
        <dbReference type="Proteomes" id="UP000016662"/>
    </source>
</evidence>
<name>U2LZ29_9FIRM</name>
<sequence>MIERIRQKAFFKNNGMVLKAVNLLRDKFVALTDIRYALEPSMTEAEFRDSINYLTESGYIRLRHMDSKACTTLADTAMEQLEAKVSADGIKIIACVRKDECIDV</sequence>
<organism evidence="1 2">
    <name type="scientific">Ruminococcus callidus ATCC 27760</name>
    <dbReference type="NCBI Taxonomy" id="411473"/>
    <lineage>
        <taxon>Bacteria</taxon>
        <taxon>Bacillati</taxon>
        <taxon>Bacillota</taxon>
        <taxon>Clostridia</taxon>
        <taxon>Eubacteriales</taxon>
        <taxon>Oscillospiraceae</taxon>
        <taxon>Ruminococcus</taxon>
    </lineage>
</organism>
<dbReference type="eggNOG" id="ENOG5033IBC">
    <property type="taxonomic scope" value="Bacteria"/>
</dbReference>
<proteinExistence type="predicted"/>
<gene>
    <name evidence="1" type="ORF">RUMCAL_01918</name>
</gene>
<dbReference type="EMBL" id="AWVF01000236">
    <property type="protein sequence ID" value="ERJ94749.1"/>
    <property type="molecule type" value="Genomic_DNA"/>
</dbReference>
<protein>
    <recommendedName>
        <fullName evidence="3">YjcQ protein</fullName>
    </recommendedName>
</protein>
<evidence type="ECO:0000313" key="1">
    <source>
        <dbReference type="EMBL" id="ERJ94749.1"/>
    </source>
</evidence>
<evidence type="ECO:0008006" key="3">
    <source>
        <dbReference type="Google" id="ProtNLM"/>
    </source>
</evidence>
<dbReference type="PATRIC" id="fig|411473.3.peg.1578"/>
<dbReference type="STRING" id="411473.RUMCAL_01918"/>
<accession>U2LZ29</accession>
<comment type="caution">
    <text evidence="1">The sequence shown here is derived from an EMBL/GenBank/DDBJ whole genome shotgun (WGS) entry which is preliminary data.</text>
</comment>
<dbReference type="Proteomes" id="UP000016662">
    <property type="component" value="Unassembled WGS sequence"/>
</dbReference>
<dbReference type="AlphaFoldDB" id="U2LZ29"/>
<dbReference type="HOGENOM" id="CLU_170943_0_0_9"/>